<organism evidence="2 3">
    <name type="scientific">Anaeramoeba flamelloides</name>
    <dbReference type="NCBI Taxonomy" id="1746091"/>
    <lineage>
        <taxon>Eukaryota</taxon>
        <taxon>Metamonada</taxon>
        <taxon>Anaeramoebidae</taxon>
        <taxon>Anaeramoeba</taxon>
    </lineage>
</organism>
<sequence>MNFEEQFISIERQIYPPIEIETNVIWCDLCSRNIAKFNCSECKINYCLKCEEKSHIPLLKNYHQKMITIIPESKSEDQKTSQNICSKHNREIEYYCFHHQRFICQECIQEECRTHDSLIFDYNKTCNILYYDALNNLDRIQKNVSGLLVLSDQTKENYLNNKKKIRESLDFYNDQIVQIKKGLTKVKEKSMLSIKNIEFIIFNNFNKVLYSKQKKIDKLKKYIKYLKYFIGEEDISEHPEIIENFLLFKKKLNQKDLTKKTKTKKSNLEDNIQTEYKIQRDQWKTKNHSFGLEFYNKKQTCLVTQRQGFFDIYGKNIYKNGLFKIQIQIDRFDKTKESNNIQVGVVGIEVGNKRAKGREKKNSYLYVNEYTLKPQKRNRSYYQKRTQNVFVRSHYIKNNIRKSTYGIDFESGDIITIYLDMIRNNIMFQINNELFPIAFERLPKAVKLMARVNGKRTKKNQITIL</sequence>
<evidence type="ECO:0000313" key="3">
    <source>
        <dbReference type="Proteomes" id="UP001150062"/>
    </source>
</evidence>
<reference evidence="2" key="1">
    <citation type="submission" date="2022-08" db="EMBL/GenBank/DDBJ databases">
        <title>Novel sulfate-reducing endosymbionts in the free-living metamonad Anaeramoeba.</title>
        <authorList>
            <person name="Jerlstrom-Hultqvist J."/>
            <person name="Cepicka I."/>
            <person name="Gallot-Lavallee L."/>
            <person name="Salas-Leiva D."/>
            <person name="Curtis B.A."/>
            <person name="Zahonova K."/>
            <person name="Pipaliya S."/>
            <person name="Dacks J."/>
            <person name="Roger A.J."/>
        </authorList>
    </citation>
    <scope>NUCLEOTIDE SEQUENCE</scope>
    <source>
        <strain evidence="2">Schooner1</strain>
    </source>
</reference>
<name>A0ABQ8ZA27_9EUKA</name>
<gene>
    <name evidence="2" type="ORF">M0813_13060</name>
</gene>
<dbReference type="Pfam" id="PF00622">
    <property type="entry name" value="SPRY"/>
    <property type="match status" value="1"/>
</dbReference>
<dbReference type="Proteomes" id="UP001150062">
    <property type="component" value="Unassembled WGS sequence"/>
</dbReference>
<proteinExistence type="predicted"/>
<keyword evidence="3" id="KW-1185">Reference proteome</keyword>
<evidence type="ECO:0000259" key="1">
    <source>
        <dbReference type="Pfam" id="PF00622"/>
    </source>
</evidence>
<feature type="domain" description="SPRY" evidence="1">
    <location>
        <begin position="330"/>
        <end position="452"/>
    </location>
</feature>
<dbReference type="InterPro" id="IPR043136">
    <property type="entry name" value="B30.2/SPRY_sf"/>
</dbReference>
<dbReference type="Gene3D" id="3.30.160.60">
    <property type="entry name" value="Classic Zinc Finger"/>
    <property type="match status" value="1"/>
</dbReference>
<protein>
    <recommendedName>
        <fullName evidence="1">SPRY domain-containing protein</fullName>
    </recommendedName>
</protein>
<comment type="caution">
    <text evidence="2">The sequence shown here is derived from an EMBL/GenBank/DDBJ whole genome shotgun (WGS) entry which is preliminary data.</text>
</comment>
<evidence type="ECO:0000313" key="2">
    <source>
        <dbReference type="EMBL" id="KAJ6253646.1"/>
    </source>
</evidence>
<dbReference type="InterPro" id="IPR003877">
    <property type="entry name" value="SPRY_dom"/>
</dbReference>
<dbReference type="EMBL" id="JAOAOG010000028">
    <property type="protein sequence ID" value="KAJ6253646.1"/>
    <property type="molecule type" value="Genomic_DNA"/>
</dbReference>
<dbReference type="CDD" id="cd19757">
    <property type="entry name" value="Bbox1"/>
    <property type="match status" value="1"/>
</dbReference>
<accession>A0ABQ8ZA27</accession>
<dbReference type="Gene3D" id="2.60.120.920">
    <property type="match status" value="1"/>
</dbReference>
<dbReference type="SUPFAM" id="SSF57845">
    <property type="entry name" value="B-box zinc-binding domain"/>
    <property type="match status" value="1"/>
</dbReference>